<dbReference type="OrthoDB" id="17644at2759"/>
<keyword evidence="6 9" id="KW-0811">Translocation</keyword>
<evidence type="ECO:0000256" key="3">
    <source>
        <dbReference type="ARBA" id="ARBA00022448"/>
    </source>
</evidence>
<dbReference type="GO" id="GO:0006406">
    <property type="term" value="P:mRNA export from nucleus"/>
    <property type="evidence" value="ECO:0007669"/>
    <property type="project" value="TreeGrafter"/>
</dbReference>
<comment type="subcellular location">
    <subcellularLocation>
        <location evidence="1 9">Nucleus</location>
        <location evidence="1 9">Nuclear pore complex</location>
    </subcellularLocation>
</comment>
<evidence type="ECO:0000256" key="2">
    <source>
        <dbReference type="ARBA" id="ARBA00005573"/>
    </source>
</evidence>
<gene>
    <name evidence="11" type="ORF">BCR35DRAFT_294522</name>
</gene>
<evidence type="ECO:0000256" key="9">
    <source>
        <dbReference type="RuleBase" id="RU365073"/>
    </source>
</evidence>
<comment type="similarity">
    <text evidence="2 9">Belongs to the nucleoporin Nup85 family.</text>
</comment>
<comment type="subunit">
    <text evidence="9">Component of the nuclear pore complex (NPC).</text>
</comment>
<accession>A0A1Y2ECW0</accession>
<keyword evidence="8 9" id="KW-0539">Nucleus</keyword>
<dbReference type="Pfam" id="PF07575">
    <property type="entry name" value="Nucleopor_Nup85"/>
    <property type="match status" value="2"/>
</dbReference>
<dbReference type="GO" id="GO:0031965">
    <property type="term" value="C:nuclear membrane"/>
    <property type="evidence" value="ECO:0007669"/>
    <property type="project" value="UniProtKB-UniRule"/>
</dbReference>
<proteinExistence type="inferred from homology"/>
<evidence type="ECO:0000256" key="7">
    <source>
        <dbReference type="ARBA" id="ARBA00023132"/>
    </source>
</evidence>
<keyword evidence="4 9" id="KW-0509">mRNA transport</keyword>
<dbReference type="GO" id="GO:0006606">
    <property type="term" value="P:protein import into nucleus"/>
    <property type="evidence" value="ECO:0007669"/>
    <property type="project" value="TreeGrafter"/>
</dbReference>
<dbReference type="InParanoid" id="A0A1Y2ECW0"/>
<evidence type="ECO:0000256" key="6">
    <source>
        <dbReference type="ARBA" id="ARBA00023010"/>
    </source>
</evidence>
<dbReference type="FunCoup" id="A0A1Y2ECW0">
    <property type="interactions" value="76"/>
</dbReference>
<keyword evidence="5 9" id="KW-0653">Protein transport</keyword>
<evidence type="ECO:0000313" key="12">
    <source>
        <dbReference type="Proteomes" id="UP000193467"/>
    </source>
</evidence>
<dbReference type="EMBL" id="MCGR01000056">
    <property type="protein sequence ID" value="ORY69411.1"/>
    <property type="molecule type" value="Genomic_DNA"/>
</dbReference>
<name>A0A1Y2ECW0_9BASI</name>
<feature type="compositionally biased region" description="Basic and acidic residues" evidence="10">
    <location>
        <begin position="497"/>
        <end position="513"/>
    </location>
</feature>
<dbReference type="GO" id="GO:0045893">
    <property type="term" value="P:positive regulation of DNA-templated transcription"/>
    <property type="evidence" value="ECO:0007669"/>
    <property type="project" value="TreeGrafter"/>
</dbReference>
<evidence type="ECO:0000256" key="1">
    <source>
        <dbReference type="ARBA" id="ARBA00004567"/>
    </source>
</evidence>
<evidence type="ECO:0000313" key="11">
    <source>
        <dbReference type="EMBL" id="ORY69411.1"/>
    </source>
</evidence>
<dbReference type="Proteomes" id="UP000193467">
    <property type="component" value="Unassembled WGS sequence"/>
</dbReference>
<evidence type="ECO:0000256" key="4">
    <source>
        <dbReference type="ARBA" id="ARBA00022816"/>
    </source>
</evidence>
<keyword evidence="9" id="KW-0472">Membrane</keyword>
<comment type="function">
    <text evidence="9">Functions as a component of the nuclear pore complex (NPC).</text>
</comment>
<keyword evidence="12" id="KW-1185">Reference proteome</keyword>
<evidence type="ECO:0000256" key="8">
    <source>
        <dbReference type="ARBA" id="ARBA00023242"/>
    </source>
</evidence>
<dbReference type="InterPro" id="IPR011502">
    <property type="entry name" value="Nucleoporin_Nup85"/>
</dbReference>
<dbReference type="AlphaFoldDB" id="A0A1Y2ECW0"/>
<dbReference type="STRING" id="106004.A0A1Y2ECW0"/>
<sequence length="777" mass="85691">MDSTAQAVQLQPALAHTTGQSIALSTAFAPNSNLIALVPSPLETQLTPSTTQQRQLVYAAQFAVDHSHRREFIVHSYTLFASLQKIAQDGTTDIYGAPSQPTQDQLSYYNRIIRLYQDALVQQLPIIQADTTLSPSLKSHQLTHHADLHSILSLTQLLYLPNDGRGDGLVGEELLDWVNTVDRAPSAEEGEELADLSRPWEHPNFWPYLHRCILRAHLLSSSTLLSLLASSHPSPILRDLATLATDLLNTFPRSTAFRTEAEFLHKLRIWKAEANKSEKRAEELFAAAEEDEVLGADDDLRLDFETSFRCLFELLNGSESRVLEVAEDWREALGAWGVWVNPGGRREGVPATLQLITKSHPVDSTLPSEAVQSSLILGDVPRALQQSNLLSTWLVAHLSDLLYHLGVLDSPPPSSSSSNSYSTDLRTHFLLSYTDLLQSDPTLWRVTVDYLAACGEEGRARMRGVLKGVELSSEAAERVGEVEKSGAEEQGMDVEGASEKENADPEQREKENRQPSVVEEVLRVCSEQGLEEEMMSVCKVWSEQLIAQKRYGEAVSFCVRAGDSKRIARIADRVLEEYVVHGQESFIAHVDSIPTSLLRPPSSSLHRDLFGASSDDLTSASRASSPMGSDEGAGLQAPFSSRLSFLARYRDFFAFYARGDRRQAAGLLVLLLTSGVAPKGFYAVMLLDVLPLLSAPTTLDSLLITPSETYELLRILEELTSPISATGVDIYGHLDSLARLLGGGEEETGEMRTKRALRQLEVVRGELARHLGRCCCL</sequence>
<evidence type="ECO:0000256" key="10">
    <source>
        <dbReference type="SAM" id="MobiDB-lite"/>
    </source>
</evidence>
<protein>
    <recommendedName>
        <fullName evidence="9">Nuclear pore complex protein Nup85</fullName>
    </recommendedName>
</protein>
<keyword evidence="3 9" id="KW-0813">Transport</keyword>
<reference evidence="11 12" key="1">
    <citation type="submission" date="2016-07" db="EMBL/GenBank/DDBJ databases">
        <title>Pervasive Adenine N6-methylation of Active Genes in Fungi.</title>
        <authorList>
            <consortium name="DOE Joint Genome Institute"/>
            <person name="Mondo S.J."/>
            <person name="Dannebaum R.O."/>
            <person name="Kuo R.C."/>
            <person name="Labutti K."/>
            <person name="Haridas S."/>
            <person name="Kuo A."/>
            <person name="Salamov A."/>
            <person name="Ahrendt S.R."/>
            <person name="Lipzen A."/>
            <person name="Sullivan W."/>
            <person name="Andreopoulos W.B."/>
            <person name="Clum A."/>
            <person name="Lindquist E."/>
            <person name="Daum C."/>
            <person name="Ramamoorthy G.K."/>
            <person name="Gryganskyi A."/>
            <person name="Culley D."/>
            <person name="Magnuson J.K."/>
            <person name="James T.Y."/>
            <person name="O'Malley M.A."/>
            <person name="Stajich J.E."/>
            <person name="Spatafora J.W."/>
            <person name="Visel A."/>
            <person name="Grigoriev I.V."/>
        </authorList>
    </citation>
    <scope>NUCLEOTIDE SEQUENCE [LARGE SCALE GENOMIC DNA]</scope>
    <source>
        <strain evidence="11 12">62-1032</strain>
    </source>
</reference>
<organism evidence="11 12">
    <name type="scientific">Leucosporidium creatinivorum</name>
    <dbReference type="NCBI Taxonomy" id="106004"/>
    <lineage>
        <taxon>Eukaryota</taxon>
        <taxon>Fungi</taxon>
        <taxon>Dikarya</taxon>
        <taxon>Basidiomycota</taxon>
        <taxon>Pucciniomycotina</taxon>
        <taxon>Microbotryomycetes</taxon>
        <taxon>Leucosporidiales</taxon>
        <taxon>Leucosporidium</taxon>
    </lineage>
</organism>
<dbReference type="GO" id="GO:0031080">
    <property type="term" value="C:nuclear pore outer ring"/>
    <property type="evidence" value="ECO:0007669"/>
    <property type="project" value="TreeGrafter"/>
</dbReference>
<comment type="caution">
    <text evidence="11">The sequence shown here is derived from an EMBL/GenBank/DDBJ whole genome shotgun (WGS) entry which is preliminary data.</text>
</comment>
<dbReference type="PANTHER" id="PTHR13373">
    <property type="entry name" value="FROUNT PROTEIN-RELATED"/>
    <property type="match status" value="1"/>
</dbReference>
<dbReference type="GO" id="GO:0017056">
    <property type="term" value="F:structural constituent of nuclear pore"/>
    <property type="evidence" value="ECO:0007669"/>
    <property type="project" value="TreeGrafter"/>
</dbReference>
<dbReference type="PANTHER" id="PTHR13373:SF21">
    <property type="entry name" value="NUCLEAR PORE COMPLEX PROTEIN NUP85"/>
    <property type="match status" value="1"/>
</dbReference>
<evidence type="ECO:0000256" key="5">
    <source>
        <dbReference type="ARBA" id="ARBA00022927"/>
    </source>
</evidence>
<feature type="compositionally biased region" description="Basic and acidic residues" evidence="10">
    <location>
        <begin position="477"/>
        <end position="487"/>
    </location>
</feature>
<feature type="region of interest" description="Disordered" evidence="10">
    <location>
        <begin position="477"/>
        <end position="515"/>
    </location>
</feature>
<keyword evidence="7 9" id="KW-0906">Nuclear pore complex</keyword>